<name>A0A9Q3KMK8_9BASI</name>
<sequence>MCPHPPPDETPTLPPHLRPHHSLRFRTPASSSPWLKILMLLRGPQVIPPMPPSHPLGLLSPTQHASNAAYHPYALSALPTLLTILTLAVPSQHASDAAYHLNTCGVPSQHASNAPYHPYSRGVPA</sequence>
<proteinExistence type="predicted"/>
<feature type="compositionally biased region" description="Pro residues" evidence="1">
    <location>
        <begin position="1"/>
        <end position="16"/>
    </location>
</feature>
<dbReference type="EMBL" id="AVOT02118125">
    <property type="protein sequence ID" value="MBW0584488.1"/>
    <property type="molecule type" value="Genomic_DNA"/>
</dbReference>
<dbReference type="Proteomes" id="UP000765509">
    <property type="component" value="Unassembled WGS sequence"/>
</dbReference>
<protein>
    <submittedName>
        <fullName evidence="2">Uncharacterized protein</fullName>
    </submittedName>
</protein>
<dbReference type="AlphaFoldDB" id="A0A9Q3KMK8"/>
<comment type="caution">
    <text evidence="2">The sequence shown here is derived from an EMBL/GenBank/DDBJ whole genome shotgun (WGS) entry which is preliminary data.</text>
</comment>
<reference evidence="2" key="1">
    <citation type="submission" date="2021-03" db="EMBL/GenBank/DDBJ databases">
        <title>Draft genome sequence of rust myrtle Austropuccinia psidii MF-1, a brazilian biotype.</title>
        <authorList>
            <person name="Quecine M.C."/>
            <person name="Pachon D.M.R."/>
            <person name="Bonatelli M.L."/>
            <person name="Correr F.H."/>
            <person name="Franceschini L.M."/>
            <person name="Leite T.F."/>
            <person name="Margarido G.R.A."/>
            <person name="Almeida C.A."/>
            <person name="Ferrarezi J.A."/>
            <person name="Labate C.A."/>
        </authorList>
    </citation>
    <scope>NUCLEOTIDE SEQUENCE</scope>
    <source>
        <strain evidence="2">MF-1</strain>
    </source>
</reference>
<evidence type="ECO:0000313" key="3">
    <source>
        <dbReference type="Proteomes" id="UP000765509"/>
    </source>
</evidence>
<feature type="region of interest" description="Disordered" evidence="1">
    <location>
        <begin position="1"/>
        <end position="22"/>
    </location>
</feature>
<keyword evidence="3" id="KW-1185">Reference proteome</keyword>
<evidence type="ECO:0000256" key="1">
    <source>
        <dbReference type="SAM" id="MobiDB-lite"/>
    </source>
</evidence>
<accession>A0A9Q3KMK8</accession>
<gene>
    <name evidence="2" type="ORF">O181_124203</name>
</gene>
<evidence type="ECO:0000313" key="2">
    <source>
        <dbReference type="EMBL" id="MBW0584488.1"/>
    </source>
</evidence>
<organism evidence="2 3">
    <name type="scientific">Austropuccinia psidii MF-1</name>
    <dbReference type="NCBI Taxonomy" id="1389203"/>
    <lineage>
        <taxon>Eukaryota</taxon>
        <taxon>Fungi</taxon>
        <taxon>Dikarya</taxon>
        <taxon>Basidiomycota</taxon>
        <taxon>Pucciniomycotina</taxon>
        <taxon>Pucciniomycetes</taxon>
        <taxon>Pucciniales</taxon>
        <taxon>Sphaerophragmiaceae</taxon>
        <taxon>Austropuccinia</taxon>
    </lineage>
</organism>